<dbReference type="PROSITE" id="PS51257">
    <property type="entry name" value="PROKAR_LIPOPROTEIN"/>
    <property type="match status" value="1"/>
</dbReference>
<reference evidence="2 3" key="1">
    <citation type="journal article" date="2018" name="Int. J. Syst. Evol. Microbiol.">
        <title>Epidermidibacterium keratini gen. nov., sp. nov., a member of the family Sporichthyaceae, isolated from keratin epidermis.</title>
        <authorList>
            <person name="Lee D.G."/>
            <person name="Trujillo M.E."/>
            <person name="Kang S."/>
            <person name="Nam J.J."/>
            <person name="Kim Y.J."/>
        </authorList>
    </citation>
    <scope>NUCLEOTIDE SEQUENCE [LARGE SCALE GENOMIC DNA]</scope>
    <source>
        <strain evidence="2 3">EPI-7</strain>
    </source>
</reference>
<keyword evidence="1" id="KW-0732">Signal</keyword>
<dbReference type="SUPFAM" id="SSF50998">
    <property type="entry name" value="Quinoprotein alcohol dehydrogenase-like"/>
    <property type="match status" value="1"/>
</dbReference>
<organism evidence="2 3">
    <name type="scientific">Epidermidibacterium keratini</name>
    <dbReference type="NCBI Taxonomy" id="1891644"/>
    <lineage>
        <taxon>Bacteria</taxon>
        <taxon>Bacillati</taxon>
        <taxon>Actinomycetota</taxon>
        <taxon>Actinomycetes</taxon>
        <taxon>Sporichthyales</taxon>
        <taxon>Sporichthyaceae</taxon>
        <taxon>Epidermidibacterium</taxon>
    </lineage>
</organism>
<proteinExistence type="predicted"/>
<evidence type="ECO:0000256" key="1">
    <source>
        <dbReference type="SAM" id="SignalP"/>
    </source>
</evidence>
<name>A0A7L4YQ21_9ACTN</name>
<evidence type="ECO:0000313" key="2">
    <source>
        <dbReference type="EMBL" id="QHC01266.1"/>
    </source>
</evidence>
<dbReference type="InParanoid" id="A0A7L4YQ21"/>
<dbReference type="Proteomes" id="UP000463857">
    <property type="component" value="Chromosome"/>
</dbReference>
<feature type="chain" id="PRO_5039082718" evidence="1">
    <location>
        <begin position="19"/>
        <end position="435"/>
    </location>
</feature>
<dbReference type="EMBL" id="CP047156">
    <property type="protein sequence ID" value="QHC01266.1"/>
    <property type="molecule type" value="Genomic_DNA"/>
</dbReference>
<keyword evidence="3" id="KW-1185">Reference proteome</keyword>
<evidence type="ECO:0000313" key="3">
    <source>
        <dbReference type="Proteomes" id="UP000463857"/>
    </source>
</evidence>
<dbReference type="Gene3D" id="2.130.10.10">
    <property type="entry name" value="YVTN repeat-like/Quinoprotein amine dehydrogenase"/>
    <property type="match status" value="1"/>
</dbReference>
<dbReference type="AlphaFoldDB" id="A0A7L4YQ21"/>
<accession>A0A7L4YQ21</accession>
<dbReference type="InterPro" id="IPR011047">
    <property type="entry name" value="Quinoprotein_ADH-like_sf"/>
</dbReference>
<protein>
    <submittedName>
        <fullName evidence="2">PQQ-binding-like beta-propeller repeat protein</fullName>
    </submittedName>
</protein>
<dbReference type="InterPro" id="IPR015943">
    <property type="entry name" value="WD40/YVTN_repeat-like_dom_sf"/>
</dbReference>
<gene>
    <name evidence="2" type="ORF">EK0264_13890</name>
</gene>
<sequence length="435" mass="45107">MRASLTVAVAICCAVVLAACTPKPMPSSSRTSSVAPTPTIPTLTLSDDPVFSTTSVSGLDPVNYVQLAGDVAVLVSGEAGAITAVDLTTAAVLWQVTRDTPLPGDPVATFHDGEVRTTDTGLVLVPYFATHCPTGSCYESEVSVGDEEGIVALSATDGSVVWKAATVPATAIDAPEYDFVKTLGHGDYVLSEKVLVATLPIPGSSDPPAGSPRVHSLGFDLTTGQRLWRTDGFGVYQGFDTVVYGSMFDLNDPYAYESALGVPAAIDPATGAVRWQLKSSDAGLAYRGTGSDGVLYDGSGAPSPLRLVTADGTERDSPGDNQQITCPPTSAGGRLACVLYQSKDTRLLTLDDDGTPTISAVPLPDASNLRYVDDSYVFVETSSGGEPTDFAVDEQGNRVSADLSGSVAATSDKYVVLQRGNPAAGSPVYEIYART</sequence>
<dbReference type="RefSeq" id="WP_159546403.1">
    <property type="nucleotide sequence ID" value="NZ_CP047156.1"/>
</dbReference>
<dbReference type="KEGG" id="eke:EK0264_13890"/>
<feature type="signal peptide" evidence="1">
    <location>
        <begin position="1"/>
        <end position="18"/>
    </location>
</feature>
<dbReference type="OrthoDB" id="256225at2"/>